<reference evidence="2" key="2">
    <citation type="submission" date="2023-05" db="EMBL/GenBank/DDBJ databases">
        <authorList>
            <consortium name="Lawrence Berkeley National Laboratory"/>
            <person name="Steindorff A."/>
            <person name="Hensen N."/>
            <person name="Bonometti L."/>
            <person name="Westerberg I."/>
            <person name="Brannstrom I.O."/>
            <person name="Guillou S."/>
            <person name="Cros-Aarteil S."/>
            <person name="Calhoun S."/>
            <person name="Haridas S."/>
            <person name="Kuo A."/>
            <person name="Mondo S."/>
            <person name="Pangilinan J."/>
            <person name="Riley R."/>
            <person name="Labutti K."/>
            <person name="Andreopoulos B."/>
            <person name="Lipzen A."/>
            <person name="Chen C."/>
            <person name="Yanf M."/>
            <person name="Daum C."/>
            <person name="Ng V."/>
            <person name="Clum A."/>
            <person name="Ohm R."/>
            <person name="Martin F."/>
            <person name="Silar P."/>
            <person name="Natvig D."/>
            <person name="Lalanne C."/>
            <person name="Gautier V."/>
            <person name="Ament-Velasquez S.L."/>
            <person name="Kruys A."/>
            <person name="Hutchinson M.I."/>
            <person name="Powell A.J."/>
            <person name="Barry K."/>
            <person name="Miller A.N."/>
            <person name="Grigoriev I.V."/>
            <person name="Debuchy R."/>
            <person name="Gladieux P."/>
            <person name="Thoren M.H."/>
            <person name="Johannesson H."/>
        </authorList>
    </citation>
    <scope>NUCLEOTIDE SEQUENCE</scope>
    <source>
        <strain evidence="2">CBS 508.74</strain>
    </source>
</reference>
<feature type="domain" description="SET" evidence="1">
    <location>
        <begin position="59"/>
        <end position="206"/>
    </location>
</feature>
<dbReference type="AlphaFoldDB" id="A0AAN6QGT0"/>
<proteinExistence type="predicted"/>
<accession>A0AAN6QGT0</accession>
<protein>
    <submittedName>
        <fullName evidence="2">SET domain-containing protein</fullName>
    </submittedName>
</protein>
<dbReference type="InterPro" id="IPR011990">
    <property type="entry name" value="TPR-like_helical_dom_sf"/>
</dbReference>
<dbReference type="PANTHER" id="PTHR47332:SF6">
    <property type="entry name" value="SET DOMAIN-CONTAINING PROTEIN"/>
    <property type="match status" value="1"/>
</dbReference>
<feature type="non-terminal residue" evidence="2">
    <location>
        <position position="1"/>
    </location>
</feature>
<dbReference type="Proteomes" id="UP001302812">
    <property type="component" value="Unassembled WGS sequence"/>
</dbReference>
<reference evidence="2" key="1">
    <citation type="journal article" date="2023" name="Mol. Phylogenet. Evol.">
        <title>Genome-scale phylogeny and comparative genomics of the fungal order Sordariales.</title>
        <authorList>
            <person name="Hensen N."/>
            <person name="Bonometti L."/>
            <person name="Westerberg I."/>
            <person name="Brannstrom I.O."/>
            <person name="Guillou S."/>
            <person name="Cros-Aarteil S."/>
            <person name="Calhoun S."/>
            <person name="Haridas S."/>
            <person name="Kuo A."/>
            <person name="Mondo S."/>
            <person name="Pangilinan J."/>
            <person name="Riley R."/>
            <person name="LaButti K."/>
            <person name="Andreopoulos B."/>
            <person name="Lipzen A."/>
            <person name="Chen C."/>
            <person name="Yan M."/>
            <person name="Daum C."/>
            <person name="Ng V."/>
            <person name="Clum A."/>
            <person name="Steindorff A."/>
            <person name="Ohm R.A."/>
            <person name="Martin F."/>
            <person name="Silar P."/>
            <person name="Natvig D.O."/>
            <person name="Lalanne C."/>
            <person name="Gautier V."/>
            <person name="Ament-Velasquez S.L."/>
            <person name="Kruys A."/>
            <person name="Hutchinson M.I."/>
            <person name="Powell A.J."/>
            <person name="Barry K."/>
            <person name="Miller A.N."/>
            <person name="Grigoriev I.V."/>
            <person name="Debuchy R."/>
            <person name="Gladieux P."/>
            <person name="Hiltunen Thoren M."/>
            <person name="Johannesson H."/>
        </authorList>
    </citation>
    <scope>NUCLEOTIDE SEQUENCE</scope>
    <source>
        <strain evidence="2">CBS 508.74</strain>
    </source>
</reference>
<sequence>PYCIEATSYCVFTNAKFQGPNRGVSIIEANSSQATAVLASTASLHVVSSGAPEVGNESPPYQVQDIPGKGKGVVATRKISRGEVFMLDYAAVLVDTQMPSRIKRDQGRQLLREAIERLPAARKILDLARSSLDPDNVPAAEDVIKTNSFQVDIGGKGYMALFPEIARMNHACKPSALTRFNATTLSNTVTAFHDIHPGEEITISYTPFGLPSTSRQALLRQNWGFECACSLCASPPNELAASDARRKMIADLGQQVLGLVEKGSAASMKRAAELYSEVADAVREEGLVPHLGAHYEVLGRLYIAAGDTKKGAEMVRRAVDEGKGFE</sequence>
<organism evidence="2 3">
    <name type="scientific">Canariomyces notabilis</name>
    <dbReference type="NCBI Taxonomy" id="2074819"/>
    <lineage>
        <taxon>Eukaryota</taxon>
        <taxon>Fungi</taxon>
        <taxon>Dikarya</taxon>
        <taxon>Ascomycota</taxon>
        <taxon>Pezizomycotina</taxon>
        <taxon>Sordariomycetes</taxon>
        <taxon>Sordariomycetidae</taxon>
        <taxon>Sordariales</taxon>
        <taxon>Chaetomiaceae</taxon>
        <taxon>Canariomyces</taxon>
    </lineage>
</organism>
<evidence type="ECO:0000259" key="1">
    <source>
        <dbReference type="PROSITE" id="PS50280"/>
    </source>
</evidence>
<dbReference type="InterPro" id="IPR046341">
    <property type="entry name" value="SET_dom_sf"/>
</dbReference>
<dbReference type="Pfam" id="PF00856">
    <property type="entry name" value="SET"/>
    <property type="match status" value="1"/>
</dbReference>
<dbReference type="Gene3D" id="2.170.270.10">
    <property type="entry name" value="SET domain"/>
    <property type="match status" value="1"/>
</dbReference>
<dbReference type="PANTHER" id="PTHR47332">
    <property type="entry name" value="SET DOMAIN-CONTAINING PROTEIN 5"/>
    <property type="match status" value="1"/>
</dbReference>
<keyword evidence="3" id="KW-1185">Reference proteome</keyword>
<dbReference type="RefSeq" id="XP_064666069.1">
    <property type="nucleotide sequence ID" value="XM_064810639.1"/>
</dbReference>
<gene>
    <name evidence="2" type="ORF">N656DRAFT_689585</name>
</gene>
<dbReference type="InterPro" id="IPR053185">
    <property type="entry name" value="SET_domain_protein"/>
</dbReference>
<dbReference type="CDD" id="cd20071">
    <property type="entry name" value="SET_SMYD"/>
    <property type="match status" value="1"/>
</dbReference>
<dbReference type="GeneID" id="89934764"/>
<name>A0AAN6QGT0_9PEZI</name>
<dbReference type="SMART" id="SM00317">
    <property type="entry name" value="SET"/>
    <property type="match status" value="1"/>
</dbReference>
<dbReference type="Gene3D" id="1.25.40.10">
    <property type="entry name" value="Tetratricopeptide repeat domain"/>
    <property type="match status" value="1"/>
</dbReference>
<dbReference type="InterPro" id="IPR001214">
    <property type="entry name" value="SET_dom"/>
</dbReference>
<evidence type="ECO:0000313" key="3">
    <source>
        <dbReference type="Proteomes" id="UP001302812"/>
    </source>
</evidence>
<feature type="non-terminal residue" evidence="2">
    <location>
        <position position="326"/>
    </location>
</feature>
<comment type="caution">
    <text evidence="2">The sequence shown here is derived from an EMBL/GenBank/DDBJ whole genome shotgun (WGS) entry which is preliminary data.</text>
</comment>
<dbReference type="EMBL" id="MU853362">
    <property type="protein sequence ID" value="KAK4108499.1"/>
    <property type="molecule type" value="Genomic_DNA"/>
</dbReference>
<dbReference type="PROSITE" id="PS50280">
    <property type="entry name" value="SET"/>
    <property type="match status" value="1"/>
</dbReference>
<dbReference type="SUPFAM" id="SSF82199">
    <property type="entry name" value="SET domain"/>
    <property type="match status" value="1"/>
</dbReference>
<evidence type="ECO:0000313" key="2">
    <source>
        <dbReference type="EMBL" id="KAK4108499.1"/>
    </source>
</evidence>